<evidence type="ECO:0000313" key="2">
    <source>
        <dbReference type="EMBL" id="RDJ28102.1"/>
    </source>
</evidence>
<dbReference type="OrthoDB" id="8129930at2"/>
<organism evidence="2 3">
    <name type="scientific">Bosea caraganae</name>
    <dbReference type="NCBI Taxonomy" id="2763117"/>
    <lineage>
        <taxon>Bacteria</taxon>
        <taxon>Pseudomonadati</taxon>
        <taxon>Pseudomonadota</taxon>
        <taxon>Alphaproteobacteria</taxon>
        <taxon>Hyphomicrobiales</taxon>
        <taxon>Boseaceae</taxon>
        <taxon>Bosea</taxon>
    </lineage>
</organism>
<dbReference type="AlphaFoldDB" id="A0A370L9X4"/>
<gene>
    <name evidence="2" type="ORF">DWE98_05765</name>
</gene>
<evidence type="ECO:0000313" key="3">
    <source>
        <dbReference type="Proteomes" id="UP000255207"/>
    </source>
</evidence>
<keyword evidence="3" id="KW-1185">Reference proteome</keyword>
<evidence type="ECO:0000256" key="1">
    <source>
        <dbReference type="SAM" id="MobiDB-lite"/>
    </source>
</evidence>
<reference evidence="3" key="1">
    <citation type="submission" date="2018-07" db="EMBL/GenBank/DDBJ databases">
        <authorList>
            <person name="Safronova V.I."/>
            <person name="Chirak E.R."/>
            <person name="Sazanova A.L."/>
        </authorList>
    </citation>
    <scope>NUCLEOTIDE SEQUENCE [LARGE SCALE GENOMIC DNA]</scope>
    <source>
        <strain evidence="3">RCAM04685</strain>
    </source>
</reference>
<accession>A0A370L9X4</accession>
<protein>
    <submittedName>
        <fullName evidence="2">Uncharacterized protein</fullName>
    </submittedName>
</protein>
<feature type="region of interest" description="Disordered" evidence="1">
    <location>
        <begin position="33"/>
        <end position="71"/>
    </location>
</feature>
<dbReference type="RefSeq" id="WP_114828227.1">
    <property type="nucleotide sequence ID" value="NZ_QQTO01000037.1"/>
</dbReference>
<dbReference type="EMBL" id="QQTP01000002">
    <property type="protein sequence ID" value="RDJ28102.1"/>
    <property type="molecule type" value="Genomic_DNA"/>
</dbReference>
<name>A0A370L9X4_9HYPH</name>
<sequence length="71" mass="7632">MIDRKSEHRPKNPLVNPGDLAKAVREQLDALLNEGLEDSFPASDPPSVLRGGPDPEFSPRSTLPASAGGRR</sequence>
<dbReference type="Proteomes" id="UP000255207">
    <property type="component" value="Unassembled WGS sequence"/>
</dbReference>
<comment type="caution">
    <text evidence="2">The sequence shown here is derived from an EMBL/GenBank/DDBJ whole genome shotgun (WGS) entry which is preliminary data.</text>
</comment>
<proteinExistence type="predicted"/>